<reference evidence="1" key="1">
    <citation type="submission" date="2020-06" db="EMBL/GenBank/DDBJ databases">
        <title>Whole Genome Sequence of Bradyrhizobium sp. Strain 66S1MB.</title>
        <authorList>
            <person name="Bromfield E."/>
            <person name="Cloutier S."/>
        </authorList>
    </citation>
    <scope>NUCLEOTIDE SEQUENCE</scope>
    <source>
        <strain evidence="1">66S1MB</strain>
    </source>
</reference>
<proteinExistence type="predicted"/>
<name>A0A974ACZ9_9BRAD</name>
<protein>
    <submittedName>
        <fullName evidence="1">Uncharacterized protein</fullName>
    </submittedName>
</protein>
<dbReference type="AlphaFoldDB" id="A0A974ACZ9"/>
<comment type="caution">
    <text evidence="1">The sequence shown here is derived from an EMBL/GenBank/DDBJ whole genome shotgun (WGS) entry which is preliminary data.</text>
</comment>
<dbReference type="RefSeq" id="WP_176531505.1">
    <property type="nucleotide sequence ID" value="NZ_CP088022.1"/>
</dbReference>
<gene>
    <name evidence="1" type="ORF">HU230_19570</name>
</gene>
<organism evidence="1">
    <name type="scientific">Bradyrhizobium quebecense</name>
    <dbReference type="NCBI Taxonomy" id="2748629"/>
    <lineage>
        <taxon>Bacteria</taxon>
        <taxon>Pseudomonadati</taxon>
        <taxon>Pseudomonadota</taxon>
        <taxon>Alphaproteobacteria</taxon>
        <taxon>Hyphomicrobiales</taxon>
        <taxon>Nitrobacteraceae</taxon>
        <taxon>Bradyrhizobium</taxon>
    </lineage>
</organism>
<accession>A0A974ACZ9</accession>
<dbReference type="EMBL" id="JABWSX010000001">
    <property type="protein sequence ID" value="NVL07904.1"/>
    <property type="molecule type" value="Genomic_DNA"/>
</dbReference>
<sequence>MADDMRAASYREGGITEDDLERLGFTRSQIKEHAADARALAHQLAGPSL</sequence>
<evidence type="ECO:0000313" key="1">
    <source>
        <dbReference type="EMBL" id="NVL07904.1"/>
    </source>
</evidence>